<evidence type="ECO:0000259" key="4">
    <source>
        <dbReference type="SMART" id="SM01017"/>
    </source>
</evidence>
<dbReference type="GO" id="GO:0005886">
    <property type="term" value="C:plasma membrane"/>
    <property type="evidence" value="ECO:0007669"/>
    <property type="project" value="TreeGrafter"/>
</dbReference>
<feature type="region of interest" description="Disordered" evidence="3">
    <location>
        <begin position="516"/>
        <end position="594"/>
    </location>
</feature>
<dbReference type="OrthoDB" id="2333384at2759"/>
<feature type="compositionally biased region" description="Polar residues" evidence="3">
    <location>
        <begin position="565"/>
        <end position="581"/>
    </location>
</feature>
<comment type="similarity">
    <text evidence="1">Belongs to the arrestin family.</text>
</comment>
<evidence type="ECO:0000256" key="1">
    <source>
        <dbReference type="ARBA" id="ARBA00005298"/>
    </source>
</evidence>
<sequence length="594" mass="65195">MKKITLFEIRLDEDVLVIRGDPAEAPAVQLSGKVVLSCTEPVNVKSLSVKLNCQQRFRVNEIFHGPFGPTMKMFKHDGVLFSDRKVQIGEKTVIPAGNHEYPFQWILYGNAPESVEGFSEASILWDLHAHLERSVYLTGVHASKHFRVVRTLPHTALEFSQTMAVENVWTNKIEYSVNTPCKAVVFGSFIPIEIKLTPLLKGLTVTKILVSLKEAYELTPHAAKELNGTRTILDVEYPGWEDPPSDEDDGSWILHEKIFLPQTLAKCLQDCDVGKVKIRHKLKFAIQLKNPDGHISELRATLPIMLFISQHYLVNDQNQVPEITSFVTAEDETAAPPRYEQHQLDALYEGVDLDMYMSRTNSPVLLSRSGSAENLQQLQSAGLTPLSSLSGTSSPMFTYDASTSRSSNVSSSYGTSHPSLLTAHGHADLLARLQRAHQRPAGSSGSLNALANSTSWTNPSSGRQSPNPDSPTLEAHSLSSSPNATLHMATLSQVPSYSTAIRTPTCNLSFESSPAYERVASGPPNRITSSTNLADMAERPNLSRSSSSSGHSGRGQVPPEEHQSPGGQHPTQNTSPSTGQGHRTPKLFNPRWRG</sequence>
<dbReference type="SMART" id="SM01017">
    <property type="entry name" value="Arrestin_C"/>
    <property type="match status" value="1"/>
</dbReference>
<dbReference type="InterPro" id="IPR011022">
    <property type="entry name" value="Arrestin_C-like"/>
</dbReference>
<feature type="region of interest" description="Disordered" evidence="3">
    <location>
        <begin position="436"/>
        <end position="481"/>
    </location>
</feature>
<dbReference type="PANTHER" id="PTHR11188:SF17">
    <property type="entry name" value="FI21816P1"/>
    <property type="match status" value="1"/>
</dbReference>
<dbReference type="GO" id="GO:0030674">
    <property type="term" value="F:protein-macromolecule adaptor activity"/>
    <property type="evidence" value="ECO:0007669"/>
    <property type="project" value="TreeGrafter"/>
</dbReference>
<accession>A0A437A5M4</accession>
<reference evidence="5 6" key="1">
    <citation type="submission" date="2019-01" db="EMBL/GenBank/DDBJ databases">
        <title>Intercellular communication is required for trap formation in the nematode-trapping fungus Duddingtonia flagrans.</title>
        <authorList>
            <person name="Youssar L."/>
            <person name="Wernet V."/>
            <person name="Hensel N."/>
            <person name="Hildebrandt H.-G."/>
            <person name="Fischer R."/>
        </authorList>
    </citation>
    <scope>NUCLEOTIDE SEQUENCE [LARGE SCALE GENOMIC DNA]</scope>
    <source>
        <strain evidence="5 6">CBS H-5679</strain>
    </source>
</reference>
<dbReference type="EMBL" id="SAEB01000006">
    <property type="protein sequence ID" value="RVD86393.1"/>
    <property type="molecule type" value="Genomic_DNA"/>
</dbReference>
<dbReference type="Proteomes" id="UP000283090">
    <property type="component" value="Unassembled WGS sequence"/>
</dbReference>
<dbReference type="AlphaFoldDB" id="A0A437A5M4"/>
<dbReference type="Gene3D" id="2.60.40.640">
    <property type="match status" value="1"/>
</dbReference>
<dbReference type="GeneID" id="93586983"/>
<feature type="domain" description="Arrestin C-terminal-like" evidence="4">
    <location>
        <begin position="169"/>
        <end position="311"/>
    </location>
</feature>
<dbReference type="GO" id="GO:0070086">
    <property type="term" value="P:ubiquitin-dependent endocytosis"/>
    <property type="evidence" value="ECO:0007669"/>
    <property type="project" value="TreeGrafter"/>
</dbReference>
<proteinExistence type="inferred from homology"/>
<name>A0A437A5M4_ARTFL</name>
<dbReference type="PANTHER" id="PTHR11188">
    <property type="entry name" value="ARRESTIN DOMAIN CONTAINING PROTEIN"/>
    <property type="match status" value="1"/>
</dbReference>
<organism evidence="5 6">
    <name type="scientific">Arthrobotrys flagrans</name>
    <name type="common">Nematode-trapping fungus</name>
    <name type="synonym">Trichothecium flagrans</name>
    <dbReference type="NCBI Taxonomy" id="97331"/>
    <lineage>
        <taxon>Eukaryota</taxon>
        <taxon>Fungi</taxon>
        <taxon>Dikarya</taxon>
        <taxon>Ascomycota</taxon>
        <taxon>Pezizomycotina</taxon>
        <taxon>Orbiliomycetes</taxon>
        <taxon>Orbiliales</taxon>
        <taxon>Orbiliaceae</taxon>
        <taxon>Arthrobotrys</taxon>
    </lineage>
</organism>
<evidence type="ECO:0000313" key="5">
    <source>
        <dbReference type="EMBL" id="RVD86393.1"/>
    </source>
</evidence>
<evidence type="ECO:0000256" key="2">
    <source>
        <dbReference type="ARBA" id="ARBA00038766"/>
    </source>
</evidence>
<feature type="compositionally biased region" description="Polar residues" evidence="3">
    <location>
        <begin position="441"/>
        <end position="467"/>
    </location>
</feature>
<keyword evidence="6" id="KW-1185">Reference proteome</keyword>
<dbReference type="InterPro" id="IPR014752">
    <property type="entry name" value="Arrestin-like_C"/>
</dbReference>
<gene>
    <name evidence="5" type="ORF">DFL_004672</name>
</gene>
<dbReference type="RefSeq" id="XP_067491937.1">
    <property type="nucleotide sequence ID" value="XM_067633805.1"/>
</dbReference>
<protein>
    <recommendedName>
        <fullName evidence="4">Arrestin C-terminal-like domain-containing protein</fullName>
    </recommendedName>
</protein>
<comment type="caution">
    <text evidence="5">The sequence shown here is derived from an EMBL/GenBank/DDBJ whole genome shotgun (WGS) entry which is preliminary data.</text>
</comment>
<dbReference type="Pfam" id="PF02752">
    <property type="entry name" value="Arrestin_C"/>
    <property type="match status" value="1"/>
</dbReference>
<dbReference type="Pfam" id="PF00339">
    <property type="entry name" value="Arrestin_N"/>
    <property type="match status" value="1"/>
</dbReference>
<evidence type="ECO:0000256" key="3">
    <source>
        <dbReference type="SAM" id="MobiDB-lite"/>
    </source>
</evidence>
<feature type="compositionally biased region" description="Low complexity" evidence="3">
    <location>
        <begin position="543"/>
        <end position="555"/>
    </location>
</feature>
<dbReference type="STRING" id="97331.A0A437A5M4"/>
<dbReference type="GO" id="GO:0005829">
    <property type="term" value="C:cytosol"/>
    <property type="evidence" value="ECO:0007669"/>
    <property type="project" value="TreeGrafter"/>
</dbReference>
<dbReference type="InterPro" id="IPR011021">
    <property type="entry name" value="Arrestin-like_N"/>
</dbReference>
<dbReference type="GO" id="GO:0031625">
    <property type="term" value="F:ubiquitin protein ligase binding"/>
    <property type="evidence" value="ECO:0007669"/>
    <property type="project" value="TreeGrafter"/>
</dbReference>
<comment type="subunit">
    <text evidence="2">Interacts with hulA.</text>
</comment>
<evidence type="ECO:0000313" key="6">
    <source>
        <dbReference type="Proteomes" id="UP000283090"/>
    </source>
</evidence>
<dbReference type="VEuPathDB" id="FungiDB:DFL_004672"/>
<dbReference type="InterPro" id="IPR050357">
    <property type="entry name" value="Arrestin_domain-protein"/>
</dbReference>